<evidence type="ECO:0000313" key="2">
    <source>
        <dbReference type="EMBL" id="MBB2158551.1"/>
    </source>
</evidence>
<protein>
    <submittedName>
        <fullName evidence="2">Uncharacterized protein</fullName>
    </submittedName>
</protein>
<comment type="caution">
    <text evidence="2">The sequence shown here is derived from an EMBL/GenBank/DDBJ whole genome shotgun (WGS) entry which is preliminary data.</text>
</comment>
<dbReference type="EMBL" id="JABEQG010000133">
    <property type="protein sequence ID" value="MBB2158551.1"/>
    <property type="molecule type" value="Genomic_DNA"/>
</dbReference>
<evidence type="ECO:0000256" key="1">
    <source>
        <dbReference type="SAM" id="MobiDB-lite"/>
    </source>
</evidence>
<dbReference type="RefSeq" id="WP_183116797.1">
    <property type="nucleotide sequence ID" value="NZ_JABEQG010000133.1"/>
</dbReference>
<reference evidence="2 3" key="1">
    <citation type="submission" date="2020-04" db="EMBL/GenBank/DDBJ databases">
        <title>Description of novel Gluconacetobacter.</title>
        <authorList>
            <person name="Sombolestani A."/>
        </authorList>
    </citation>
    <scope>NUCLEOTIDE SEQUENCE [LARGE SCALE GENOMIC DNA]</scope>
    <source>
        <strain evidence="2 3">LMG 7603</strain>
    </source>
</reference>
<feature type="compositionally biased region" description="Basic residues" evidence="1">
    <location>
        <begin position="1"/>
        <end position="10"/>
    </location>
</feature>
<gene>
    <name evidence="2" type="ORF">HLH33_20130</name>
</gene>
<evidence type="ECO:0000313" key="3">
    <source>
        <dbReference type="Proteomes" id="UP000550787"/>
    </source>
</evidence>
<dbReference type="AlphaFoldDB" id="A0A7W4I969"/>
<dbReference type="Proteomes" id="UP000550787">
    <property type="component" value="Unassembled WGS sequence"/>
</dbReference>
<sequence>MKNLTKKPARLRGPDKRPQGAALSVGCFCWCFWLIRQCAASARNVRCDLNALPILGFPHIAEAGHG</sequence>
<organism evidence="2 3">
    <name type="scientific">Gluconacetobacter diazotrophicus</name>
    <name type="common">Acetobacter diazotrophicus</name>
    <dbReference type="NCBI Taxonomy" id="33996"/>
    <lineage>
        <taxon>Bacteria</taxon>
        <taxon>Pseudomonadati</taxon>
        <taxon>Pseudomonadota</taxon>
        <taxon>Alphaproteobacteria</taxon>
        <taxon>Acetobacterales</taxon>
        <taxon>Acetobacteraceae</taxon>
        <taxon>Gluconacetobacter</taxon>
    </lineage>
</organism>
<proteinExistence type="predicted"/>
<accession>A0A7W4I969</accession>
<name>A0A7W4I969_GLUDI</name>
<feature type="region of interest" description="Disordered" evidence="1">
    <location>
        <begin position="1"/>
        <end position="21"/>
    </location>
</feature>